<protein>
    <submittedName>
        <fullName evidence="1">NRDE family protein</fullName>
    </submittedName>
</protein>
<dbReference type="PANTHER" id="PTHR17985">
    <property type="entry name" value="SER/THR-RICH PROTEIN T10 IN DGCR REGION"/>
    <property type="match status" value="1"/>
</dbReference>
<dbReference type="GeneID" id="74942889"/>
<evidence type="ECO:0000313" key="2">
    <source>
        <dbReference type="Proteomes" id="UP001057580"/>
    </source>
</evidence>
<dbReference type="RefSeq" id="WP_260643850.1">
    <property type="nucleotide sequence ID" value="NZ_CP104003.1"/>
</dbReference>
<dbReference type="PANTHER" id="PTHR17985:SF8">
    <property type="entry name" value="TRANSPORT AND GOLGI ORGANIZATION PROTEIN 2 HOMOLOG"/>
    <property type="match status" value="1"/>
</dbReference>
<dbReference type="InterPro" id="IPR008551">
    <property type="entry name" value="TANGO2"/>
</dbReference>
<gene>
    <name evidence="1" type="ORF">N0B31_10665</name>
</gene>
<sequence length="249" mass="27583">MCTLILAWQAFEDTPVAVAANRDEADGRPAEPPQVWESNPGARFVAPRDAEAGGTWIGYNERGLFVGITNRWQNVDDLASERSRGLLVRDALERESASEARRHVETELDAREYQPFHLVLADAEAAYFLEWNGEVRVRAFDPGVHVVVNVGADGEYFVPDRRPEVGERQARDTDRVIEAIEPRDGETAAEWTERARAILGDHEYGRCIHGDGFGTKSSTVLRVGPSGGAVAHAEGKPCETPFERIETPF</sequence>
<dbReference type="AlphaFoldDB" id="A0A9E7R6D2"/>
<dbReference type="KEGG" id="ssai:N0B31_10665"/>
<keyword evidence="2" id="KW-1185">Reference proteome</keyword>
<dbReference type="Pfam" id="PF05742">
    <property type="entry name" value="TANGO2"/>
    <property type="match status" value="1"/>
</dbReference>
<evidence type="ECO:0000313" key="1">
    <source>
        <dbReference type="EMBL" id="UWM56736.1"/>
    </source>
</evidence>
<dbReference type="Gene3D" id="3.60.60.10">
    <property type="entry name" value="Penicillin V Acylase, Chain A"/>
    <property type="match status" value="1"/>
</dbReference>
<accession>A0A9E7R6D2</accession>
<reference evidence="1" key="1">
    <citation type="submission" date="2022-09" db="EMBL/GenBank/DDBJ databases">
        <title>Diverse halophilic archaea isolated from saline environments.</title>
        <authorList>
            <person name="Cui H.-L."/>
        </authorList>
    </citation>
    <scope>NUCLEOTIDE SEQUENCE</scope>
    <source>
        <strain evidence="1">ZS-35-S2</strain>
    </source>
</reference>
<name>A0A9E7R6D2_9EURY</name>
<proteinExistence type="predicted"/>
<dbReference type="Proteomes" id="UP001057580">
    <property type="component" value="Chromosome"/>
</dbReference>
<organism evidence="1 2">
    <name type="scientific">Salinirubellus salinus</name>
    <dbReference type="NCBI Taxonomy" id="1364945"/>
    <lineage>
        <taxon>Archaea</taxon>
        <taxon>Methanobacteriati</taxon>
        <taxon>Methanobacteriota</taxon>
        <taxon>Stenosarchaea group</taxon>
        <taxon>Halobacteria</taxon>
        <taxon>Halobacteriales</taxon>
        <taxon>Natronomonadaceae</taxon>
        <taxon>Salinirubellus</taxon>
    </lineage>
</organism>
<dbReference type="EMBL" id="CP104003">
    <property type="protein sequence ID" value="UWM56736.1"/>
    <property type="molecule type" value="Genomic_DNA"/>
</dbReference>